<evidence type="ECO:0000313" key="1">
    <source>
        <dbReference type="EMBL" id="SVB70777.1"/>
    </source>
</evidence>
<protein>
    <submittedName>
        <fullName evidence="1">Uncharacterized protein</fullName>
    </submittedName>
</protein>
<dbReference type="AlphaFoldDB" id="A0A382G884"/>
<proteinExistence type="predicted"/>
<organism evidence="1">
    <name type="scientific">marine metagenome</name>
    <dbReference type="NCBI Taxonomy" id="408172"/>
    <lineage>
        <taxon>unclassified sequences</taxon>
        <taxon>metagenomes</taxon>
        <taxon>ecological metagenomes</taxon>
    </lineage>
</organism>
<sequence>MKTQLLCTFAKKNSLNEIIDIIISCNKVLFDKIYVFENAQELANLICTYNVEFETDFMEGIPNTISLHRKKHTNTLYTINALNKIILQLNNGVLDKRFPVPWKDYRNCILLYNDDKLVEIKTKIYKIVKVSEWAEPD</sequence>
<dbReference type="EMBL" id="UINC01053804">
    <property type="protein sequence ID" value="SVB70777.1"/>
    <property type="molecule type" value="Genomic_DNA"/>
</dbReference>
<accession>A0A382G884</accession>
<name>A0A382G884_9ZZZZ</name>
<gene>
    <name evidence="1" type="ORF">METZ01_LOCUS223631</name>
</gene>
<reference evidence="1" key="1">
    <citation type="submission" date="2018-05" db="EMBL/GenBank/DDBJ databases">
        <authorList>
            <person name="Lanie J.A."/>
            <person name="Ng W.-L."/>
            <person name="Kazmierczak K.M."/>
            <person name="Andrzejewski T.M."/>
            <person name="Davidsen T.M."/>
            <person name="Wayne K.J."/>
            <person name="Tettelin H."/>
            <person name="Glass J.I."/>
            <person name="Rusch D."/>
            <person name="Podicherti R."/>
            <person name="Tsui H.-C.T."/>
            <person name="Winkler M.E."/>
        </authorList>
    </citation>
    <scope>NUCLEOTIDE SEQUENCE</scope>
</reference>